<feature type="transmembrane region" description="Helical" evidence="6">
    <location>
        <begin position="720"/>
        <end position="740"/>
    </location>
</feature>
<dbReference type="SUPFAM" id="SSF81653">
    <property type="entry name" value="Calcium ATPase, transduction domain A"/>
    <property type="match status" value="1"/>
</dbReference>
<dbReference type="OrthoDB" id="9814270at2"/>
<keyword evidence="2 6" id="KW-0812">Transmembrane</keyword>
<dbReference type="PRINTS" id="PR00119">
    <property type="entry name" value="CATATPASE"/>
</dbReference>
<comment type="caution">
    <text evidence="8">The sequence shown here is derived from an EMBL/GenBank/DDBJ whole genome shotgun (WGS) entry which is preliminary data.</text>
</comment>
<dbReference type="InterPro" id="IPR059000">
    <property type="entry name" value="ATPase_P-type_domA"/>
</dbReference>
<dbReference type="InterPro" id="IPR001757">
    <property type="entry name" value="P_typ_ATPase"/>
</dbReference>
<dbReference type="Gene3D" id="2.70.150.10">
    <property type="entry name" value="Calcium-transporting ATPase, cytoplasmic transduction domain A"/>
    <property type="match status" value="1"/>
</dbReference>
<dbReference type="GO" id="GO:0005524">
    <property type="term" value="F:ATP binding"/>
    <property type="evidence" value="ECO:0007669"/>
    <property type="project" value="InterPro"/>
</dbReference>
<dbReference type="NCBIfam" id="TIGR01494">
    <property type="entry name" value="ATPase_P-type"/>
    <property type="match status" value="2"/>
</dbReference>
<dbReference type="EMBL" id="SZYE01000199">
    <property type="protein sequence ID" value="TKR22351.1"/>
    <property type="molecule type" value="Genomic_DNA"/>
</dbReference>
<evidence type="ECO:0000256" key="2">
    <source>
        <dbReference type="ARBA" id="ARBA00022692"/>
    </source>
</evidence>
<protein>
    <submittedName>
        <fullName evidence="8">HAD family hydrolase</fullName>
    </submittedName>
</protein>
<feature type="transmembrane region" description="Helical" evidence="6">
    <location>
        <begin position="692"/>
        <end position="713"/>
    </location>
</feature>
<dbReference type="PROSITE" id="PS00154">
    <property type="entry name" value="ATPASE_E1_E2"/>
    <property type="match status" value="1"/>
</dbReference>
<gene>
    <name evidence="8" type="ORF">FA014_16880</name>
</gene>
<evidence type="ECO:0000256" key="4">
    <source>
        <dbReference type="ARBA" id="ARBA00022989"/>
    </source>
</evidence>
<keyword evidence="4 6" id="KW-1133">Transmembrane helix</keyword>
<dbReference type="PANTHER" id="PTHR42861">
    <property type="entry name" value="CALCIUM-TRANSPORTING ATPASE"/>
    <property type="match status" value="1"/>
</dbReference>
<evidence type="ECO:0000313" key="8">
    <source>
        <dbReference type="EMBL" id="TKR22351.1"/>
    </source>
</evidence>
<evidence type="ECO:0000256" key="1">
    <source>
        <dbReference type="ARBA" id="ARBA00004651"/>
    </source>
</evidence>
<dbReference type="InterPro" id="IPR044492">
    <property type="entry name" value="P_typ_ATPase_HD_dom"/>
</dbReference>
<feature type="transmembrane region" description="Helical" evidence="6">
    <location>
        <begin position="752"/>
        <end position="768"/>
    </location>
</feature>
<evidence type="ECO:0000259" key="7">
    <source>
        <dbReference type="Pfam" id="PF00122"/>
    </source>
</evidence>
<reference evidence="8 9" key="1">
    <citation type="submission" date="2019-05" db="EMBL/GenBank/DDBJ databases">
        <title>Genome sequence of Cellulomonas hominis strain CS1.</title>
        <authorList>
            <person name="Belmont J."/>
            <person name="Maclea K.S."/>
        </authorList>
    </citation>
    <scope>NUCLEOTIDE SEQUENCE [LARGE SCALE GENOMIC DNA]</scope>
    <source>
        <strain evidence="8 9">CS1</strain>
    </source>
</reference>
<evidence type="ECO:0000313" key="9">
    <source>
        <dbReference type="Proteomes" id="UP000308121"/>
    </source>
</evidence>
<organism evidence="8 9">
    <name type="scientific">Cellulomonas hominis</name>
    <dbReference type="NCBI Taxonomy" id="156981"/>
    <lineage>
        <taxon>Bacteria</taxon>
        <taxon>Bacillati</taxon>
        <taxon>Actinomycetota</taxon>
        <taxon>Actinomycetes</taxon>
        <taxon>Micrococcales</taxon>
        <taxon>Cellulomonadaceae</taxon>
        <taxon>Cellulomonas</taxon>
    </lineage>
</organism>
<dbReference type="Gene3D" id="1.20.1110.10">
    <property type="entry name" value="Calcium-transporting ATPase, transmembrane domain"/>
    <property type="match status" value="1"/>
</dbReference>
<dbReference type="InterPro" id="IPR018303">
    <property type="entry name" value="ATPase_P-typ_P_site"/>
</dbReference>
<dbReference type="AlphaFoldDB" id="A0A7Z8JWM7"/>
<dbReference type="GO" id="GO:0005886">
    <property type="term" value="C:plasma membrane"/>
    <property type="evidence" value="ECO:0007669"/>
    <property type="project" value="UniProtKB-SubCell"/>
</dbReference>
<feature type="transmembrane region" description="Helical" evidence="6">
    <location>
        <begin position="603"/>
        <end position="622"/>
    </location>
</feature>
<accession>A0A7Z8JWM7</accession>
<keyword evidence="5 6" id="KW-0472">Membrane</keyword>
<dbReference type="Proteomes" id="UP000308121">
    <property type="component" value="Unassembled WGS sequence"/>
</dbReference>
<dbReference type="InterPro" id="IPR023214">
    <property type="entry name" value="HAD_sf"/>
</dbReference>
<sequence length="794" mass="82394">MVHREAVAIGGLTRDEVDERVARGDVNRVETGTSRSLAEIVRSNTLTRVNAIYLVLFLVVLTTGHLLDGLFGLLIVVNSASGMIQEVRAKRTLDRLALLNRSPVTVQRAEGVVELDPARLVVDDLVRLAAGDQVPVDGELVGTAGLEVDESLLTGESEPVLPAVGDRLLSGSVVVAGAGVLRATRVGEDAYAARLSREASAFKRPSSDLRAGIDRILRYITWALVPVAALTVVNQLWINDQAPSDALRGMVAAVVPMVPEGLVLMTSVAMAVGVVRLGRRQCLVQDLPAMEALARVDVVCFDKTGTLTEDGMRVRSVEVLDPALDAERVAAVLAALGAAEERPNASLRAVIEHVGDRTPAVATDAVPFSSARRWAGVRTGDGRAWALGAPDVLLPGHPALDRVAAEAAQGRRVLALAELDGALDPAALPAGRTAAALVVLDQRIRPEAAGTLAYFARQHVAVKVVSGDAPNAVAAVAGQVGLPAGAVLDARDLPEDPAALADAAESAVVLGRVAPEQKRGLVRALTARGHTVAMTGDGVNDVLALKDADVGVAMGNGSPAARAVARIVLLDSDFATLPHVVAEGRRVIANIERVATLFLSKTVYSILLALVVAVTTVPFPLLPRHVTLIAWFTIGIPATVLGLAPNEEAARPGFVRRVLTSAVPGGVAVAAAAYGAYAVARAVIGDGQDAHVRAATAAFLALVLTAFDVLVAVARPLRPWKVGLVAAMVLGMGLAVGTPLGQRLFVLDPTDARVWAVAVPAAVVGVLLRRLTAALLRRAGARVGAGDRSGDGNT</sequence>
<evidence type="ECO:0000256" key="5">
    <source>
        <dbReference type="ARBA" id="ARBA00023136"/>
    </source>
</evidence>
<dbReference type="RefSeq" id="WP_154730802.1">
    <property type="nucleotide sequence ID" value="NZ_SZYE01000199.1"/>
</dbReference>
<dbReference type="InterPro" id="IPR023299">
    <property type="entry name" value="ATPase_P-typ_cyto_dom_N"/>
</dbReference>
<feature type="transmembrane region" description="Helical" evidence="6">
    <location>
        <begin position="628"/>
        <end position="646"/>
    </location>
</feature>
<feature type="domain" description="P-type ATPase A" evidence="7">
    <location>
        <begin position="101"/>
        <end position="198"/>
    </location>
</feature>
<dbReference type="Gene3D" id="3.40.50.1000">
    <property type="entry name" value="HAD superfamily/HAD-like"/>
    <property type="match status" value="1"/>
</dbReference>
<evidence type="ECO:0000256" key="6">
    <source>
        <dbReference type="SAM" id="Phobius"/>
    </source>
</evidence>
<feature type="transmembrane region" description="Helical" evidence="6">
    <location>
        <begin position="219"/>
        <end position="238"/>
    </location>
</feature>
<proteinExistence type="predicted"/>
<comment type="subcellular location">
    <subcellularLocation>
        <location evidence="1">Cell membrane</location>
        <topology evidence="1">Multi-pass membrane protein</topology>
    </subcellularLocation>
</comment>
<dbReference type="SUPFAM" id="SSF56784">
    <property type="entry name" value="HAD-like"/>
    <property type="match status" value="1"/>
</dbReference>
<dbReference type="SFLD" id="SFLDS00003">
    <property type="entry name" value="Haloacid_Dehalogenase"/>
    <property type="match status" value="1"/>
</dbReference>
<dbReference type="GO" id="GO:0016887">
    <property type="term" value="F:ATP hydrolysis activity"/>
    <property type="evidence" value="ECO:0007669"/>
    <property type="project" value="InterPro"/>
</dbReference>
<evidence type="ECO:0000256" key="3">
    <source>
        <dbReference type="ARBA" id="ARBA00022967"/>
    </source>
</evidence>
<dbReference type="Pfam" id="PF00702">
    <property type="entry name" value="Hydrolase"/>
    <property type="match status" value="1"/>
</dbReference>
<dbReference type="InterPro" id="IPR008250">
    <property type="entry name" value="ATPase_P-typ_transduc_dom_A_sf"/>
</dbReference>
<keyword evidence="3" id="KW-1278">Translocase</keyword>
<dbReference type="SFLD" id="SFLDG00002">
    <property type="entry name" value="C1.7:_P-type_atpase_like"/>
    <property type="match status" value="1"/>
</dbReference>
<name>A0A7Z8JWM7_9CELL</name>
<dbReference type="Pfam" id="PF00122">
    <property type="entry name" value="E1-E2_ATPase"/>
    <property type="match status" value="1"/>
</dbReference>
<dbReference type="PRINTS" id="PR00120">
    <property type="entry name" value="HATPASE"/>
</dbReference>
<dbReference type="SFLD" id="SFLDF00027">
    <property type="entry name" value="p-type_atpase"/>
    <property type="match status" value="1"/>
</dbReference>
<dbReference type="InterPro" id="IPR036412">
    <property type="entry name" value="HAD-like_sf"/>
</dbReference>
<feature type="transmembrane region" description="Helical" evidence="6">
    <location>
        <begin position="250"/>
        <end position="275"/>
    </location>
</feature>
<keyword evidence="8" id="KW-0378">Hydrolase</keyword>
<dbReference type="InterPro" id="IPR023298">
    <property type="entry name" value="ATPase_P-typ_TM_dom_sf"/>
</dbReference>
<dbReference type="SUPFAM" id="SSF81665">
    <property type="entry name" value="Calcium ATPase, transmembrane domain M"/>
    <property type="match status" value="1"/>
</dbReference>
<feature type="transmembrane region" description="Helical" evidence="6">
    <location>
        <begin position="51"/>
        <end position="77"/>
    </location>
</feature>
<feature type="transmembrane region" description="Helical" evidence="6">
    <location>
        <begin position="658"/>
        <end position="680"/>
    </location>
</feature>
<dbReference type="Gene3D" id="3.40.1110.10">
    <property type="entry name" value="Calcium-transporting ATPase, cytoplasmic domain N"/>
    <property type="match status" value="1"/>
</dbReference>